<proteinExistence type="predicted"/>
<evidence type="ECO:0000256" key="1">
    <source>
        <dbReference type="SAM" id="Phobius"/>
    </source>
</evidence>
<dbReference type="KEGG" id="amuc:Pan181_24720"/>
<evidence type="ECO:0008006" key="4">
    <source>
        <dbReference type="Google" id="ProtNLM"/>
    </source>
</evidence>
<organism evidence="2 3">
    <name type="scientific">Aeoliella mucimassa</name>
    <dbReference type="NCBI Taxonomy" id="2527972"/>
    <lineage>
        <taxon>Bacteria</taxon>
        <taxon>Pseudomonadati</taxon>
        <taxon>Planctomycetota</taxon>
        <taxon>Planctomycetia</taxon>
        <taxon>Pirellulales</taxon>
        <taxon>Lacipirellulaceae</taxon>
        <taxon>Aeoliella</taxon>
    </lineage>
</organism>
<feature type="transmembrane region" description="Helical" evidence="1">
    <location>
        <begin position="48"/>
        <end position="72"/>
    </location>
</feature>
<dbReference type="OrthoDB" id="292358at2"/>
<keyword evidence="1" id="KW-0812">Transmembrane</keyword>
<keyword evidence="3" id="KW-1185">Reference proteome</keyword>
<dbReference type="AlphaFoldDB" id="A0A518ANG6"/>
<evidence type="ECO:0000313" key="3">
    <source>
        <dbReference type="Proteomes" id="UP000315750"/>
    </source>
</evidence>
<sequence>MDDDGRFAHNIGWLPFPQADRPPLGANTAERRDLKVLGIVALTWTKNAFGLATATLWFALIFALLTVAVILFRRYRKHGSLLGKLRDNSSTDEDDPSALLTKFRDLHSRGTLSDGEYRTIKAKLATQLHSELGNDSDPNKS</sequence>
<protein>
    <recommendedName>
        <fullName evidence="4">SHOCT domain-containing protein</fullName>
    </recommendedName>
</protein>
<reference evidence="2 3" key="1">
    <citation type="submission" date="2019-02" db="EMBL/GenBank/DDBJ databases">
        <title>Deep-cultivation of Planctomycetes and their phenomic and genomic characterization uncovers novel biology.</title>
        <authorList>
            <person name="Wiegand S."/>
            <person name="Jogler M."/>
            <person name="Boedeker C."/>
            <person name="Pinto D."/>
            <person name="Vollmers J."/>
            <person name="Rivas-Marin E."/>
            <person name="Kohn T."/>
            <person name="Peeters S.H."/>
            <person name="Heuer A."/>
            <person name="Rast P."/>
            <person name="Oberbeckmann S."/>
            <person name="Bunk B."/>
            <person name="Jeske O."/>
            <person name="Meyerdierks A."/>
            <person name="Storesund J.E."/>
            <person name="Kallscheuer N."/>
            <person name="Luecker S."/>
            <person name="Lage O.M."/>
            <person name="Pohl T."/>
            <person name="Merkel B.J."/>
            <person name="Hornburger P."/>
            <person name="Mueller R.-W."/>
            <person name="Bruemmer F."/>
            <person name="Labrenz M."/>
            <person name="Spormann A.M."/>
            <person name="Op den Camp H."/>
            <person name="Overmann J."/>
            <person name="Amann R."/>
            <person name="Jetten M.S.M."/>
            <person name="Mascher T."/>
            <person name="Medema M.H."/>
            <person name="Devos D.P."/>
            <person name="Kaster A.-K."/>
            <person name="Ovreas L."/>
            <person name="Rohde M."/>
            <person name="Galperin M.Y."/>
            <person name="Jogler C."/>
        </authorList>
    </citation>
    <scope>NUCLEOTIDE SEQUENCE [LARGE SCALE GENOMIC DNA]</scope>
    <source>
        <strain evidence="2 3">Pan181</strain>
    </source>
</reference>
<evidence type="ECO:0000313" key="2">
    <source>
        <dbReference type="EMBL" id="QDU56264.1"/>
    </source>
</evidence>
<keyword evidence="1" id="KW-0472">Membrane</keyword>
<gene>
    <name evidence="2" type="ORF">Pan181_24720</name>
</gene>
<accession>A0A518ANG6</accession>
<name>A0A518ANG6_9BACT</name>
<dbReference type="RefSeq" id="WP_145247031.1">
    <property type="nucleotide sequence ID" value="NZ_CP036278.1"/>
</dbReference>
<keyword evidence="1" id="KW-1133">Transmembrane helix</keyword>
<dbReference type="EMBL" id="CP036278">
    <property type="protein sequence ID" value="QDU56264.1"/>
    <property type="molecule type" value="Genomic_DNA"/>
</dbReference>
<dbReference type="Proteomes" id="UP000315750">
    <property type="component" value="Chromosome"/>
</dbReference>